<proteinExistence type="predicted"/>
<evidence type="ECO:0000313" key="2">
    <source>
        <dbReference type="Proteomes" id="UP001595824"/>
    </source>
</evidence>
<evidence type="ECO:0008006" key="3">
    <source>
        <dbReference type="Google" id="ProtNLM"/>
    </source>
</evidence>
<dbReference type="Proteomes" id="UP001595824">
    <property type="component" value="Unassembled WGS sequence"/>
</dbReference>
<sequence length="104" mass="10814">MSERIRVRTADLRAVADSITASAGSTSRVADALRQLGSPDGHAFGDGSAGLAAHTEYRRVHQDLTHLTNGIGTHLAALGEAVLHAAQSYGAAQARAVEAVRRLS</sequence>
<keyword evidence="2" id="KW-1185">Reference proteome</keyword>
<comment type="caution">
    <text evidence="1">The sequence shown here is derived from an EMBL/GenBank/DDBJ whole genome shotgun (WGS) entry which is preliminary data.</text>
</comment>
<accession>A0ABV8TJG9</accession>
<dbReference type="RefSeq" id="WP_381741915.1">
    <property type="nucleotide sequence ID" value="NZ_JBHSDP010000024.1"/>
</dbReference>
<evidence type="ECO:0000313" key="1">
    <source>
        <dbReference type="EMBL" id="MFC4330853.1"/>
    </source>
</evidence>
<organism evidence="1 2">
    <name type="scientific">Streptomyces andamanensis</name>
    <dbReference type="NCBI Taxonomy" id="1565035"/>
    <lineage>
        <taxon>Bacteria</taxon>
        <taxon>Bacillati</taxon>
        <taxon>Actinomycetota</taxon>
        <taxon>Actinomycetes</taxon>
        <taxon>Kitasatosporales</taxon>
        <taxon>Streptomycetaceae</taxon>
        <taxon>Streptomyces</taxon>
    </lineage>
</organism>
<gene>
    <name evidence="1" type="ORF">ACFPC0_24300</name>
</gene>
<reference evidence="2" key="1">
    <citation type="journal article" date="2019" name="Int. J. Syst. Evol. Microbiol.">
        <title>The Global Catalogue of Microorganisms (GCM) 10K type strain sequencing project: providing services to taxonomists for standard genome sequencing and annotation.</title>
        <authorList>
            <consortium name="The Broad Institute Genomics Platform"/>
            <consortium name="The Broad Institute Genome Sequencing Center for Infectious Disease"/>
            <person name="Wu L."/>
            <person name="Ma J."/>
        </authorList>
    </citation>
    <scope>NUCLEOTIDE SEQUENCE [LARGE SCALE GENOMIC DNA]</scope>
    <source>
        <strain evidence="2">PCU 347</strain>
    </source>
</reference>
<dbReference type="EMBL" id="JBHSDP010000024">
    <property type="protein sequence ID" value="MFC4330853.1"/>
    <property type="molecule type" value="Genomic_DNA"/>
</dbReference>
<name>A0ABV8TJG9_9ACTN</name>
<protein>
    <recommendedName>
        <fullName evidence="3">ESX-1 secretion-associated protein</fullName>
    </recommendedName>
</protein>